<evidence type="ECO:0000313" key="2">
    <source>
        <dbReference type="Proteomes" id="UP001196661"/>
    </source>
</evidence>
<organism evidence="1 2">
    <name type="scientific">Leptothoe kymatousa TAU-MAC 1615</name>
    <dbReference type="NCBI Taxonomy" id="2364775"/>
    <lineage>
        <taxon>Bacteria</taxon>
        <taxon>Bacillati</taxon>
        <taxon>Cyanobacteriota</taxon>
        <taxon>Cyanophyceae</taxon>
        <taxon>Nodosilineales</taxon>
        <taxon>Cymatolegaceae</taxon>
        <taxon>Leptothoe</taxon>
        <taxon>Leptothoe kymatousa</taxon>
    </lineage>
</organism>
<dbReference type="Proteomes" id="UP001196661">
    <property type="component" value="Unassembled WGS sequence"/>
</dbReference>
<evidence type="ECO:0000313" key="1">
    <source>
        <dbReference type="EMBL" id="MBT9310603.1"/>
    </source>
</evidence>
<dbReference type="RefSeq" id="WP_215616520.1">
    <property type="nucleotide sequence ID" value="NZ_JADOER010000001.1"/>
</dbReference>
<gene>
    <name evidence="1" type="ORF">IXB28_00150</name>
</gene>
<proteinExistence type="predicted"/>
<keyword evidence="2" id="KW-1185">Reference proteome</keyword>
<protein>
    <submittedName>
        <fullName evidence="1">Uncharacterized protein</fullName>
    </submittedName>
</protein>
<dbReference type="EMBL" id="JADOER010000001">
    <property type="protein sequence ID" value="MBT9310603.1"/>
    <property type="molecule type" value="Genomic_DNA"/>
</dbReference>
<name>A0ABS5XZD0_9CYAN</name>
<sequence length="97" mass="11420">MAIALAIVNVAIAIACLLLARRVVTWHRHITQLTRDFNRWTILAESALPEQALAFTQHRTQLRQWQLIHLKWQLQQRQLVQTAKVLKLAWFMSRRGL</sequence>
<reference evidence="1 2" key="1">
    <citation type="journal article" date="2021" name="Mar. Drugs">
        <title>Genome Reduction and Secondary Metabolism of the Marine Sponge-Associated Cyanobacterium Leptothoe.</title>
        <authorList>
            <person name="Konstantinou D."/>
            <person name="Popin R.V."/>
            <person name="Fewer D.P."/>
            <person name="Sivonen K."/>
            <person name="Gkelis S."/>
        </authorList>
    </citation>
    <scope>NUCLEOTIDE SEQUENCE [LARGE SCALE GENOMIC DNA]</scope>
    <source>
        <strain evidence="1 2">TAU-MAC 1615</strain>
    </source>
</reference>
<accession>A0ABS5XZD0</accession>
<comment type="caution">
    <text evidence="1">The sequence shown here is derived from an EMBL/GenBank/DDBJ whole genome shotgun (WGS) entry which is preliminary data.</text>
</comment>